<evidence type="ECO:0000313" key="1">
    <source>
        <dbReference type="Proteomes" id="UP000035681"/>
    </source>
</evidence>
<dbReference type="WBParaSite" id="SSTP_0000054600.1">
    <property type="protein sequence ID" value="SSTP_0000054600.1"/>
    <property type="gene ID" value="SSTP_0000054600"/>
</dbReference>
<proteinExistence type="predicted"/>
<dbReference type="Proteomes" id="UP000035681">
    <property type="component" value="Unplaced"/>
</dbReference>
<dbReference type="AlphaFoldDB" id="A0A0K0DTI4"/>
<accession>A0A0K0DTI4</accession>
<organism evidence="2">
    <name type="scientific">Strongyloides stercoralis</name>
    <name type="common">Threadworm</name>
    <dbReference type="NCBI Taxonomy" id="6248"/>
    <lineage>
        <taxon>Eukaryota</taxon>
        <taxon>Metazoa</taxon>
        <taxon>Ecdysozoa</taxon>
        <taxon>Nematoda</taxon>
        <taxon>Chromadorea</taxon>
        <taxon>Rhabditida</taxon>
        <taxon>Tylenchina</taxon>
        <taxon>Panagrolaimomorpha</taxon>
        <taxon>Strongyloidoidea</taxon>
        <taxon>Strongyloididae</taxon>
        <taxon>Strongyloides</taxon>
    </lineage>
</organism>
<reference evidence="2" key="1">
    <citation type="submission" date="2015-08" db="UniProtKB">
        <authorList>
            <consortium name="WormBaseParasite"/>
        </authorList>
    </citation>
    <scope>IDENTIFICATION</scope>
</reference>
<name>A0A0K0DTI4_STRER</name>
<dbReference type="WBParaSite" id="TCONS_00009245.p1">
    <property type="protein sequence ID" value="TCONS_00009245.p1"/>
    <property type="gene ID" value="XLOC_007076"/>
</dbReference>
<evidence type="ECO:0000313" key="2">
    <source>
        <dbReference type="WBParaSite" id="SSTP_0000054600.1"/>
    </source>
</evidence>
<dbReference type="STRING" id="6248.A0A0K0DTI4"/>
<keyword evidence="1" id="KW-1185">Reference proteome</keyword>
<sequence>MASIDKNNYISKPICINEISLDRFGNILQHKSANKCYLFEKFINQDIFYINLKSHKILYEGRTTEMELNLRRNILKNLLIPGYTLKKSLCGAEFYCSSGILRKFALSHLQHYFINVWCIKLDGVIVMVDSDTLEVKNSSENDDITLSSNDNKTILKQNEYDLKKLHYDKILKYAAFFKKNYTDNKKVFIDGIYAWKQYRRVYITELNCPTTLNERNSIKIAYNSIIHCVDEKTDKPVLIKTKPSYISEENFIWRLNQVSKMYMETILLDSEKIVIGECDKNLVIHHTTIKTPKEIFEKIDLNEKNLFLNLSFVLNKIKSAFEAKSSKPVKCVNVVKSNVRDRYHVSCYADIPNNEACIKVFDNF</sequence>
<evidence type="ECO:0000313" key="3">
    <source>
        <dbReference type="WBParaSite" id="TCONS_00009245.p1"/>
    </source>
</evidence>
<protein>
    <submittedName>
        <fullName evidence="2 3">Decapping nuclease</fullName>
    </submittedName>
</protein>